<dbReference type="FunFam" id="3.90.76.10:FF:000004">
    <property type="entry name" value="Peptide ABC transporter substrate-binding protein"/>
    <property type="match status" value="1"/>
</dbReference>
<keyword evidence="3" id="KW-0732">Signal</keyword>
<dbReference type="Gene3D" id="3.40.190.10">
    <property type="entry name" value="Periplasmic binding protein-like II"/>
    <property type="match status" value="1"/>
</dbReference>
<evidence type="ECO:0000256" key="2">
    <source>
        <dbReference type="ARBA" id="ARBA00022448"/>
    </source>
</evidence>
<comment type="similarity">
    <text evidence="1">Belongs to the bacterial solute-binding protein 5 family.</text>
</comment>
<dbReference type="GO" id="GO:1904680">
    <property type="term" value="F:peptide transmembrane transporter activity"/>
    <property type="evidence" value="ECO:0007669"/>
    <property type="project" value="TreeGrafter"/>
</dbReference>
<keyword evidence="2" id="KW-0813">Transport</keyword>
<sequence length="587" mass="66438" precursor="true">MMVHSKLRWLAIVLAAIATVTLSACTPVRSTNLANRLIVPTPSGPATFNYPLNQSAYSVFGYMYDGLINENGLTSKLEPGLAESWEVSKDGKKIVFTLREGLKWSDGEPMTADDIIFSYEKIYFNDKIPSGLKDTLRVGMSRQFPKVKKIDSRRVEFSVAEPFAPFIRYAGGIPILPAHILQEAAENTDADGKPKFLATWGTDTDPKKIVGNGQYRMLSYTPNQRVVLERNPYFWRKDAEGNPQPYIQQIVWQIIENTDNQMLNFRSGDLDTLTVEPEVFPLLKREEKRGKYTVFNGGPDTGSVFMCFNLNKGRNAQNQPFVDPVKSRWFASKEFRQAIAYGINRSAMTNNIYRGLGAPLHSPIPPQSPFYLSPEQGLKTYSYDRQKAKELLLSAGFKYNSEGQLLDAEGNKVRFTLLMAAGKKVREQMGTQIKQDLGKLGMQIDTQFLSFNTYVEKLRLTRNWDTYLGGFTGGTEPHSGYNIWSVNGTLHSFNQGPQAGEPPIKGWKVDDWEQKIDDLYVKASQELDEAKRKEIYGETQRIIAEQVPFIYMVNPLTFEAVRDRVSGIRYSALGGAFWNLYELKITE</sequence>
<dbReference type="InterPro" id="IPR000914">
    <property type="entry name" value="SBP_5_dom"/>
</dbReference>
<name>K9VP67_9CYAN</name>
<dbReference type="InterPro" id="IPR030678">
    <property type="entry name" value="Peptide/Ni-bd"/>
</dbReference>
<evidence type="ECO:0000256" key="1">
    <source>
        <dbReference type="ARBA" id="ARBA00005695"/>
    </source>
</evidence>
<dbReference type="PANTHER" id="PTHR30290">
    <property type="entry name" value="PERIPLASMIC BINDING COMPONENT OF ABC TRANSPORTER"/>
    <property type="match status" value="1"/>
</dbReference>
<dbReference type="Proteomes" id="UP000010478">
    <property type="component" value="Chromosome"/>
</dbReference>
<dbReference type="Gene3D" id="3.90.76.10">
    <property type="entry name" value="Dipeptide-binding Protein, Domain 1"/>
    <property type="match status" value="1"/>
</dbReference>
<dbReference type="eggNOG" id="COG0747">
    <property type="taxonomic scope" value="Bacteria"/>
</dbReference>
<dbReference type="EMBL" id="CP003614">
    <property type="protein sequence ID" value="AFZ09010.1"/>
    <property type="molecule type" value="Genomic_DNA"/>
</dbReference>
<dbReference type="STRING" id="179408.Osc7112_4723"/>
<dbReference type="AlphaFoldDB" id="K9VP67"/>
<dbReference type="GO" id="GO:0042597">
    <property type="term" value="C:periplasmic space"/>
    <property type="evidence" value="ECO:0007669"/>
    <property type="project" value="UniProtKB-ARBA"/>
</dbReference>
<evidence type="ECO:0000313" key="5">
    <source>
        <dbReference type="EMBL" id="AFZ09010.1"/>
    </source>
</evidence>
<dbReference type="GO" id="GO:0015833">
    <property type="term" value="P:peptide transport"/>
    <property type="evidence" value="ECO:0007669"/>
    <property type="project" value="TreeGrafter"/>
</dbReference>
<evidence type="ECO:0000256" key="3">
    <source>
        <dbReference type="ARBA" id="ARBA00022729"/>
    </source>
</evidence>
<evidence type="ECO:0000313" key="6">
    <source>
        <dbReference type="Proteomes" id="UP000010478"/>
    </source>
</evidence>
<evidence type="ECO:0000259" key="4">
    <source>
        <dbReference type="Pfam" id="PF00496"/>
    </source>
</evidence>
<dbReference type="CDD" id="cd08500">
    <property type="entry name" value="PBP2_NikA_DppA_OppA_like_4"/>
    <property type="match status" value="1"/>
</dbReference>
<protein>
    <submittedName>
        <fullName evidence="5">Extracellular solute-binding protein family 5</fullName>
    </submittedName>
</protein>
<dbReference type="KEGG" id="oni:Osc7112_4723"/>
<dbReference type="PIRSF" id="PIRSF002741">
    <property type="entry name" value="MppA"/>
    <property type="match status" value="1"/>
</dbReference>
<gene>
    <name evidence="5" type="ORF">Osc7112_4723</name>
</gene>
<dbReference type="PANTHER" id="PTHR30290:SF9">
    <property type="entry name" value="OLIGOPEPTIDE-BINDING PROTEIN APPA"/>
    <property type="match status" value="1"/>
</dbReference>
<proteinExistence type="inferred from homology"/>
<dbReference type="PROSITE" id="PS51257">
    <property type="entry name" value="PROKAR_LIPOPROTEIN"/>
    <property type="match status" value="1"/>
</dbReference>
<dbReference type="HOGENOM" id="CLU_017028_8_4_3"/>
<dbReference type="Pfam" id="PF00496">
    <property type="entry name" value="SBP_bac_5"/>
    <property type="match status" value="1"/>
</dbReference>
<accession>K9VP67</accession>
<feature type="domain" description="Solute-binding protein family 5" evidence="4">
    <location>
        <begin position="76"/>
        <end position="484"/>
    </location>
</feature>
<dbReference type="GO" id="GO:0043190">
    <property type="term" value="C:ATP-binding cassette (ABC) transporter complex"/>
    <property type="evidence" value="ECO:0007669"/>
    <property type="project" value="InterPro"/>
</dbReference>
<reference evidence="5 6" key="1">
    <citation type="submission" date="2012-05" db="EMBL/GenBank/DDBJ databases">
        <title>Finished chromosome of genome of Oscillatoria sp. PCC 7112.</title>
        <authorList>
            <consortium name="US DOE Joint Genome Institute"/>
            <person name="Gugger M."/>
            <person name="Coursin T."/>
            <person name="Rippka R."/>
            <person name="Tandeau De Marsac N."/>
            <person name="Huntemann M."/>
            <person name="Wei C.-L."/>
            <person name="Han J."/>
            <person name="Detter J.C."/>
            <person name="Han C."/>
            <person name="Tapia R."/>
            <person name="Davenport K."/>
            <person name="Daligault H."/>
            <person name="Erkkila T."/>
            <person name="Gu W."/>
            <person name="Munk A.C.C."/>
            <person name="Teshima H."/>
            <person name="Xu Y."/>
            <person name="Chain P."/>
            <person name="Chen A."/>
            <person name="Krypides N."/>
            <person name="Mavromatis K."/>
            <person name="Markowitz V."/>
            <person name="Szeto E."/>
            <person name="Ivanova N."/>
            <person name="Mikhailova N."/>
            <person name="Ovchinnikova G."/>
            <person name="Pagani I."/>
            <person name="Pati A."/>
            <person name="Goodwin L."/>
            <person name="Peters L."/>
            <person name="Pitluck S."/>
            <person name="Woyke T."/>
            <person name="Kerfeld C."/>
        </authorList>
    </citation>
    <scope>NUCLEOTIDE SEQUENCE [LARGE SCALE GENOMIC DNA]</scope>
    <source>
        <strain evidence="5 6">PCC 7112</strain>
    </source>
</reference>
<dbReference type="RefSeq" id="WP_015178246.1">
    <property type="nucleotide sequence ID" value="NC_019729.1"/>
</dbReference>
<dbReference type="InterPro" id="IPR039424">
    <property type="entry name" value="SBP_5"/>
</dbReference>
<dbReference type="PATRIC" id="fig|179408.3.peg.5867"/>
<organism evidence="5 6">
    <name type="scientific">Phormidium nigroviride PCC 7112</name>
    <dbReference type="NCBI Taxonomy" id="179408"/>
    <lineage>
        <taxon>Bacteria</taxon>
        <taxon>Bacillati</taxon>
        <taxon>Cyanobacteriota</taxon>
        <taxon>Cyanophyceae</taxon>
        <taxon>Oscillatoriophycideae</taxon>
        <taxon>Oscillatoriales</taxon>
        <taxon>Oscillatoriaceae</taxon>
        <taxon>Phormidium</taxon>
    </lineage>
</organism>
<dbReference type="OrthoDB" id="9796817at2"/>
<dbReference type="Gene3D" id="3.10.105.10">
    <property type="entry name" value="Dipeptide-binding Protein, Domain 3"/>
    <property type="match status" value="1"/>
</dbReference>
<keyword evidence="6" id="KW-1185">Reference proteome</keyword>
<dbReference type="SUPFAM" id="SSF53850">
    <property type="entry name" value="Periplasmic binding protein-like II"/>
    <property type="match status" value="1"/>
</dbReference>